<evidence type="ECO:0000313" key="3">
    <source>
        <dbReference type="Proteomes" id="UP000198802"/>
    </source>
</evidence>
<accession>A0A0S4QHP7</accession>
<dbReference type="AlphaFoldDB" id="A0A0S4QHP7"/>
<reference evidence="3" key="1">
    <citation type="submission" date="2015-11" db="EMBL/GenBank/DDBJ databases">
        <authorList>
            <person name="Varghese N."/>
        </authorList>
    </citation>
    <scope>NUCLEOTIDE SEQUENCE [LARGE SCALE GENOMIC DNA]</scope>
    <source>
        <strain evidence="3">DSM 45899</strain>
    </source>
</reference>
<evidence type="ECO:0000256" key="1">
    <source>
        <dbReference type="SAM" id="MobiDB-lite"/>
    </source>
</evidence>
<feature type="region of interest" description="Disordered" evidence="1">
    <location>
        <begin position="54"/>
        <end position="77"/>
    </location>
</feature>
<proteinExistence type="predicted"/>
<feature type="compositionally biased region" description="Basic and acidic residues" evidence="1">
    <location>
        <begin position="65"/>
        <end position="77"/>
    </location>
</feature>
<evidence type="ECO:0000313" key="2">
    <source>
        <dbReference type="EMBL" id="CUU54182.1"/>
    </source>
</evidence>
<protein>
    <submittedName>
        <fullName evidence="2">Uncharacterized protein</fullName>
    </submittedName>
</protein>
<keyword evidence="3" id="KW-1185">Reference proteome</keyword>
<dbReference type="EMBL" id="FAOZ01000002">
    <property type="protein sequence ID" value="CUU54182.1"/>
    <property type="molecule type" value="Genomic_DNA"/>
</dbReference>
<sequence length="77" mass="8361">MLFAVVQFEEAGRNTVRRVVAPFPDRSAAATFATDNDLRHFTVGPMAFAVPTSIPFDGPPRTTAHPRDLPAPRDAPT</sequence>
<dbReference type="Proteomes" id="UP000198802">
    <property type="component" value="Unassembled WGS sequence"/>
</dbReference>
<name>A0A0S4QHP7_9ACTN</name>
<organism evidence="2 3">
    <name type="scientific">Parafrankia irregularis</name>
    <dbReference type="NCBI Taxonomy" id="795642"/>
    <lineage>
        <taxon>Bacteria</taxon>
        <taxon>Bacillati</taxon>
        <taxon>Actinomycetota</taxon>
        <taxon>Actinomycetes</taxon>
        <taxon>Frankiales</taxon>
        <taxon>Frankiaceae</taxon>
        <taxon>Parafrankia</taxon>
    </lineage>
</organism>
<gene>
    <name evidence="2" type="ORF">Ga0074812_102188</name>
</gene>